<keyword evidence="3" id="KW-1185">Reference proteome</keyword>
<sequence>MYGRSDGGQATCVDGDLVKRVESDRPVSVVGQGKETGKKGKWGGWTGFHAQIAAWVRAGSLGHWLTGGEEGGWDKRGEAFTIERAMRQDRGLLRRHMRQRACPGGQKRKAKHLLRRRWTRLGKTTAVWASGTGRPASAAVTAIPTKVANSLLPAEGPEGFVSASRDESSQEETVGKERPSGSRGQTADVSIGSIIVNETKRKRRKGEEVRWLCPTSNGM</sequence>
<evidence type="ECO:0000313" key="2">
    <source>
        <dbReference type="EMBL" id="KAF9792678.1"/>
    </source>
</evidence>
<dbReference type="Proteomes" id="UP000736335">
    <property type="component" value="Unassembled WGS sequence"/>
</dbReference>
<comment type="caution">
    <text evidence="2">The sequence shown here is derived from an EMBL/GenBank/DDBJ whole genome shotgun (WGS) entry which is preliminary data.</text>
</comment>
<dbReference type="AlphaFoldDB" id="A0A9P6LCZ1"/>
<accession>A0A9P6LCZ1</accession>
<evidence type="ECO:0000313" key="3">
    <source>
        <dbReference type="Proteomes" id="UP000736335"/>
    </source>
</evidence>
<reference evidence="2" key="2">
    <citation type="submission" date="2020-11" db="EMBL/GenBank/DDBJ databases">
        <authorList>
            <consortium name="DOE Joint Genome Institute"/>
            <person name="Kuo A."/>
            <person name="Miyauchi S."/>
            <person name="Kiss E."/>
            <person name="Drula E."/>
            <person name="Kohler A."/>
            <person name="Sanchez-Garcia M."/>
            <person name="Andreopoulos B."/>
            <person name="Barry K.W."/>
            <person name="Bonito G."/>
            <person name="Buee M."/>
            <person name="Carver A."/>
            <person name="Chen C."/>
            <person name="Cichocki N."/>
            <person name="Clum A."/>
            <person name="Culley D."/>
            <person name="Crous P.W."/>
            <person name="Fauchery L."/>
            <person name="Girlanda M."/>
            <person name="Hayes R."/>
            <person name="Keri Z."/>
            <person name="Labutti K."/>
            <person name="Lipzen A."/>
            <person name="Lombard V."/>
            <person name="Magnuson J."/>
            <person name="Maillard F."/>
            <person name="Morin E."/>
            <person name="Murat C."/>
            <person name="Nolan M."/>
            <person name="Ohm R."/>
            <person name="Pangilinan J."/>
            <person name="Pereira M."/>
            <person name="Perotto S."/>
            <person name="Peter M."/>
            <person name="Riley R."/>
            <person name="Sitrit Y."/>
            <person name="Stielow B."/>
            <person name="Szollosi G."/>
            <person name="Zifcakova L."/>
            <person name="Stursova M."/>
            <person name="Spatafora J.W."/>
            <person name="Tedersoo L."/>
            <person name="Vaario L.-M."/>
            <person name="Yamada A."/>
            <person name="Yan M."/>
            <person name="Wang P."/>
            <person name="Xu J."/>
            <person name="Bruns T."/>
            <person name="Baldrian P."/>
            <person name="Vilgalys R."/>
            <person name="Henrissat B."/>
            <person name="Grigoriev I.V."/>
            <person name="Hibbett D."/>
            <person name="Nagy L.G."/>
            <person name="Martin F.M."/>
        </authorList>
    </citation>
    <scope>NUCLEOTIDE SEQUENCE</scope>
    <source>
        <strain evidence="2">UH-Tt-Lm1</strain>
    </source>
</reference>
<evidence type="ECO:0000256" key="1">
    <source>
        <dbReference type="SAM" id="MobiDB-lite"/>
    </source>
</evidence>
<name>A0A9P6LCZ1_9AGAM</name>
<organism evidence="2 3">
    <name type="scientific">Thelephora terrestris</name>
    <dbReference type="NCBI Taxonomy" id="56493"/>
    <lineage>
        <taxon>Eukaryota</taxon>
        <taxon>Fungi</taxon>
        <taxon>Dikarya</taxon>
        <taxon>Basidiomycota</taxon>
        <taxon>Agaricomycotina</taxon>
        <taxon>Agaricomycetes</taxon>
        <taxon>Thelephorales</taxon>
        <taxon>Thelephoraceae</taxon>
        <taxon>Thelephora</taxon>
    </lineage>
</organism>
<protein>
    <submittedName>
        <fullName evidence="2">Uncharacterized protein</fullName>
    </submittedName>
</protein>
<gene>
    <name evidence="2" type="ORF">BJ322DRAFT_1215674</name>
</gene>
<proteinExistence type="predicted"/>
<reference evidence="2" key="1">
    <citation type="journal article" date="2020" name="Nat. Commun.">
        <title>Large-scale genome sequencing of mycorrhizal fungi provides insights into the early evolution of symbiotic traits.</title>
        <authorList>
            <person name="Miyauchi S."/>
            <person name="Kiss E."/>
            <person name="Kuo A."/>
            <person name="Drula E."/>
            <person name="Kohler A."/>
            <person name="Sanchez-Garcia M."/>
            <person name="Morin E."/>
            <person name="Andreopoulos B."/>
            <person name="Barry K.W."/>
            <person name="Bonito G."/>
            <person name="Buee M."/>
            <person name="Carver A."/>
            <person name="Chen C."/>
            <person name="Cichocki N."/>
            <person name="Clum A."/>
            <person name="Culley D."/>
            <person name="Crous P.W."/>
            <person name="Fauchery L."/>
            <person name="Girlanda M."/>
            <person name="Hayes R.D."/>
            <person name="Keri Z."/>
            <person name="LaButti K."/>
            <person name="Lipzen A."/>
            <person name="Lombard V."/>
            <person name="Magnuson J."/>
            <person name="Maillard F."/>
            <person name="Murat C."/>
            <person name="Nolan M."/>
            <person name="Ohm R.A."/>
            <person name="Pangilinan J."/>
            <person name="Pereira M.F."/>
            <person name="Perotto S."/>
            <person name="Peter M."/>
            <person name="Pfister S."/>
            <person name="Riley R."/>
            <person name="Sitrit Y."/>
            <person name="Stielow J.B."/>
            <person name="Szollosi G."/>
            <person name="Zifcakova L."/>
            <person name="Stursova M."/>
            <person name="Spatafora J.W."/>
            <person name="Tedersoo L."/>
            <person name="Vaario L.M."/>
            <person name="Yamada A."/>
            <person name="Yan M."/>
            <person name="Wang P."/>
            <person name="Xu J."/>
            <person name="Bruns T."/>
            <person name="Baldrian P."/>
            <person name="Vilgalys R."/>
            <person name="Dunand C."/>
            <person name="Henrissat B."/>
            <person name="Grigoriev I.V."/>
            <person name="Hibbett D."/>
            <person name="Nagy L.G."/>
            <person name="Martin F.M."/>
        </authorList>
    </citation>
    <scope>NUCLEOTIDE SEQUENCE</scope>
    <source>
        <strain evidence="2">UH-Tt-Lm1</strain>
    </source>
</reference>
<feature type="compositionally biased region" description="Basic and acidic residues" evidence="1">
    <location>
        <begin position="164"/>
        <end position="180"/>
    </location>
</feature>
<dbReference type="EMBL" id="WIUZ02000001">
    <property type="protein sequence ID" value="KAF9792678.1"/>
    <property type="molecule type" value="Genomic_DNA"/>
</dbReference>
<feature type="region of interest" description="Disordered" evidence="1">
    <location>
        <begin position="157"/>
        <end position="208"/>
    </location>
</feature>